<evidence type="ECO:0000256" key="9">
    <source>
        <dbReference type="ARBA" id="ARBA00023242"/>
    </source>
</evidence>
<dbReference type="InterPro" id="IPR003395">
    <property type="entry name" value="RecF/RecN/SMC_N"/>
</dbReference>
<feature type="region of interest" description="Disordered" evidence="14">
    <location>
        <begin position="424"/>
        <end position="455"/>
    </location>
</feature>
<dbReference type="Pfam" id="PF06470">
    <property type="entry name" value="SMC_hinge"/>
    <property type="match status" value="1"/>
</dbReference>
<dbReference type="OMA" id="THNKIAM"/>
<dbReference type="Gene3D" id="3.40.50.300">
    <property type="entry name" value="P-loop containing nucleotide triphosphate hydrolases"/>
    <property type="match status" value="2"/>
</dbReference>
<evidence type="ECO:0000256" key="5">
    <source>
        <dbReference type="ARBA" id="ARBA00022776"/>
    </source>
</evidence>
<dbReference type="SUPFAM" id="SSF52540">
    <property type="entry name" value="P-loop containing nucleoside triphosphate hydrolases"/>
    <property type="match status" value="2"/>
</dbReference>
<evidence type="ECO:0000256" key="2">
    <source>
        <dbReference type="ARBA" id="ARBA00005231"/>
    </source>
</evidence>
<sequence length="1173" mass="133391">MYVKSMVIDGFKSYGTRTEISGFDPLFNAITGLNGSGKSNILDGICFLLGITNLSQVRATNLQELVYKNGQAGIIKATVSITFDNRDKKHSPIGYETHDEITVTRQIVVGGRNKYLINGVNAQNSRVQDLFHSVQLNVNNPHFLIMQGRITKVLNMKPPEILSMIEEAAGTKMYETKKRKAQETIAKKDAKLKEIDDILCEEIAPTLNKLKDERASYLEYQKLQREIEHLTKLWVAYQFICAEEDMDKARDEDTALKNGIEALKQRTVESRAEIDELEAVIGELQKKKSDEGGQKLNELDDNLKAKQTVEAKATSSLKNFEERLLAELKRKDDLQKNMDEDAATAQNKEKEFEKRETKMNELRQLNQQHVDRLAAAQKRFQAVSAGLSSNADGEDATLADQLISTKSELANTDTESKQAAMKLNHAKSELDKKRDLLRKSNSDPVQDRKALDSTEKHLTRLQDDLEKLNFREEEEDELDQRRRDLVREVNLLREKTDNMHARFPQLTFEYQDPESNFDRRKVYGLVCNLFDTKDLNTATALEVAAGGKLYNVVVDNEITAKKLLQHGHLKKRHTIIPLNKIRGYSIPRNVVQKAERLVGSDQVSAAISLITYNANLDAAMEFVFGSTLVCPNMDVAKRVAFHPDVQKRTVTFDGEVFDPAGTLSGGSRQQSGSVLCQVGEMKQLKSQIEGKQRELAEIENKLNNLREKKARYHKLKQQFDARRNEADLLKQKLQQSQHYVIAEEIKSLEALIVEQEAIVVRCCDQHTRLSKRAEELAEKIANTSTTRENELKNAETDVNNCKTNMEAVGKELKEKENEDGIVRLEIEELKKGWESLNQQMAAIDSSIKKIEERCNNAREDLESAKNEVQVAQLEVDAQKELLMSKNKEIQQIYENQEKLAAFINENQLRLTNMEHEMNKQKTSIKENKDKLKYLNNKYEWITDEKKYFGQVNTAYDFAATNPKEAGQQLSKLEERKTKLAKNVNMGAMSMLNKAEEQYQDLMKKKQIVENDKSKITAVIRELDEKKNEALLKAWQQVNQDFGSIFSTLLPGTRAKLVPPDGMSVLDGLEVKIAFGDVWKESLNELSGGQRSLVALSLILSMLLFKPAPIYILDEVDAALDLSHTQNIGQMLRTHFRHSQFIVVSLKDGMFNNANVLFKTKFVDGMSTVTRFAQ</sequence>
<comment type="subcellular location">
    <subcellularLocation>
        <location evidence="1 12">Nucleus</location>
    </subcellularLocation>
</comment>
<feature type="coiled-coil region" evidence="13">
    <location>
        <begin position="681"/>
        <end position="732"/>
    </location>
</feature>
<dbReference type="EMBL" id="JH432213">
    <property type="status" value="NOT_ANNOTATED_CDS"/>
    <property type="molecule type" value="Genomic_DNA"/>
</dbReference>
<feature type="coiled-coil region" evidence="13">
    <location>
        <begin position="246"/>
        <end position="287"/>
    </location>
</feature>
<feature type="domain" description="SMC hinge" evidence="15">
    <location>
        <begin position="520"/>
        <end position="640"/>
    </location>
</feature>
<comment type="function">
    <text evidence="11">Central component of the condensin complex, a complex required for conversion of interphase chromatin into mitotic-like condense chromosomes. The condensin complex probably introduces positive supercoils into relaxed DNA in the presence of type I topoisomerases and converts nicked DNA into positive knotted forms in the presence of type II topoisomerases.</text>
</comment>
<keyword evidence="9 12" id="KW-0539">Nucleus</keyword>
<dbReference type="AlphaFoldDB" id="T1JGX2"/>
<organism evidence="16 17">
    <name type="scientific">Strigamia maritima</name>
    <name type="common">European centipede</name>
    <name type="synonym">Geophilus maritimus</name>
    <dbReference type="NCBI Taxonomy" id="126957"/>
    <lineage>
        <taxon>Eukaryota</taxon>
        <taxon>Metazoa</taxon>
        <taxon>Ecdysozoa</taxon>
        <taxon>Arthropoda</taxon>
        <taxon>Myriapoda</taxon>
        <taxon>Chilopoda</taxon>
        <taxon>Pleurostigmophora</taxon>
        <taxon>Geophilomorpha</taxon>
        <taxon>Linotaeniidae</taxon>
        <taxon>Strigamia</taxon>
    </lineage>
</organism>
<evidence type="ECO:0000256" key="13">
    <source>
        <dbReference type="SAM" id="Coils"/>
    </source>
</evidence>
<dbReference type="SMART" id="SM00968">
    <property type="entry name" value="SMC_hinge"/>
    <property type="match status" value="1"/>
</dbReference>
<dbReference type="InterPro" id="IPR024704">
    <property type="entry name" value="SMC"/>
</dbReference>
<dbReference type="Gene3D" id="3.30.70.1620">
    <property type="match status" value="1"/>
</dbReference>
<feature type="compositionally biased region" description="Basic and acidic residues" evidence="14">
    <location>
        <begin position="347"/>
        <end position="357"/>
    </location>
</feature>
<keyword evidence="3" id="KW-0132">Cell division</keyword>
<reference evidence="16" key="2">
    <citation type="submission" date="2015-02" db="UniProtKB">
        <authorList>
            <consortium name="EnsemblMetazoa"/>
        </authorList>
    </citation>
    <scope>IDENTIFICATION</scope>
</reference>
<reference evidence="17" key="1">
    <citation type="submission" date="2011-05" db="EMBL/GenBank/DDBJ databases">
        <authorList>
            <person name="Richards S.R."/>
            <person name="Qu J."/>
            <person name="Jiang H."/>
            <person name="Jhangiani S.N."/>
            <person name="Agravi P."/>
            <person name="Goodspeed R."/>
            <person name="Gross S."/>
            <person name="Mandapat C."/>
            <person name="Jackson L."/>
            <person name="Mathew T."/>
            <person name="Pu L."/>
            <person name="Thornton R."/>
            <person name="Saada N."/>
            <person name="Wilczek-Boney K.B."/>
            <person name="Lee S."/>
            <person name="Kovar C."/>
            <person name="Wu Y."/>
            <person name="Scherer S.E."/>
            <person name="Worley K.C."/>
            <person name="Muzny D.M."/>
            <person name="Gibbs R."/>
        </authorList>
    </citation>
    <scope>NUCLEOTIDE SEQUENCE</scope>
    <source>
        <strain evidence="17">Brora</strain>
    </source>
</reference>
<dbReference type="InterPro" id="IPR036277">
    <property type="entry name" value="SMC_hinge_sf"/>
</dbReference>
<accession>T1JGX2</accession>
<keyword evidence="10" id="KW-0131">Cell cycle</keyword>
<dbReference type="GO" id="GO:0016887">
    <property type="term" value="F:ATP hydrolysis activity"/>
    <property type="evidence" value="ECO:0007669"/>
    <property type="project" value="InterPro"/>
</dbReference>
<dbReference type="InterPro" id="IPR027417">
    <property type="entry name" value="P-loop_NTPase"/>
</dbReference>
<dbReference type="PhylomeDB" id="T1JGX2"/>
<keyword evidence="4" id="KW-0547">Nucleotide-binding</keyword>
<evidence type="ECO:0000256" key="4">
    <source>
        <dbReference type="ARBA" id="ARBA00022741"/>
    </source>
</evidence>
<dbReference type="Proteomes" id="UP000014500">
    <property type="component" value="Unassembled WGS sequence"/>
</dbReference>
<evidence type="ECO:0000256" key="1">
    <source>
        <dbReference type="ARBA" id="ARBA00004123"/>
    </source>
</evidence>
<keyword evidence="6" id="KW-0067">ATP-binding</keyword>
<dbReference type="GO" id="GO:0030261">
    <property type="term" value="P:chromosome condensation"/>
    <property type="evidence" value="ECO:0007669"/>
    <property type="project" value="UniProtKB-KW"/>
</dbReference>
<evidence type="ECO:0000256" key="12">
    <source>
        <dbReference type="PIRNR" id="PIRNR005719"/>
    </source>
</evidence>
<evidence type="ECO:0000256" key="11">
    <source>
        <dbReference type="ARBA" id="ARBA00058936"/>
    </source>
</evidence>
<dbReference type="HOGENOM" id="CLU_001042_9_0_1"/>
<dbReference type="CDD" id="cd03273">
    <property type="entry name" value="ABC_SMC2_euk"/>
    <property type="match status" value="1"/>
</dbReference>
<dbReference type="InterPro" id="IPR027120">
    <property type="entry name" value="Smc2_ABC"/>
</dbReference>
<dbReference type="PANTHER" id="PTHR43977">
    <property type="entry name" value="STRUCTURAL MAINTENANCE OF CHROMOSOMES PROTEIN 3"/>
    <property type="match status" value="1"/>
</dbReference>
<evidence type="ECO:0000313" key="17">
    <source>
        <dbReference type="Proteomes" id="UP000014500"/>
    </source>
</evidence>
<feature type="compositionally biased region" description="Basic and acidic residues" evidence="14">
    <location>
        <begin position="426"/>
        <end position="455"/>
    </location>
</feature>
<evidence type="ECO:0000256" key="6">
    <source>
        <dbReference type="ARBA" id="ARBA00022840"/>
    </source>
</evidence>
<feature type="coiled-coil region" evidence="13">
    <location>
        <begin position="791"/>
        <end position="881"/>
    </location>
</feature>
<proteinExistence type="inferred from homology"/>
<keyword evidence="17" id="KW-1185">Reference proteome</keyword>
<dbReference type="GO" id="GO:0051301">
    <property type="term" value="P:cell division"/>
    <property type="evidence" value="ECO:0007669"/>
    <property type="project" value="UniProtKB-KW"/>
</dbReference>
<evidence type="ECO:0000259" key="15">
    <source>
        <dbReference type="SMART" id="SM00968"/>
    </source>
</evidence>
<feature type="coiled-coil region" evidence="13">
    <location>
        <begin position="984"/>
        <end position="1028"/>
    </location>
</feature>
<keyword evidence="7 13" id="KW-0175">Coiled coil</keyword>
<evidence type="ECO:0000313" key="16">
    <source>
        <dbReference type="EnsemblMetazoa" id="SMAR013099-PA"/>
    </source>
</evidence>
<evidence type="ECO:0000256" key="3">
    <source>
        <dbReference type="ARBA" id="ARBA00022618"/>
    </source>
</evidence>
<evidence type="ECO:0000256" key="14">
    <source>
        <dbReference type="SAM" id="MobiDB-lite"/>
    </source>
</evidence>
<dbReference type="GO" id="GO:0005694">
    <property type="term" value="C:chromosome"/>
    <property type="evidence" value="ECO:0007669"/>
    <property type="project" value="InterPro"/>
</dbReference>
<comment type="similarity">
    <text evidence="2">Belongs to the SMC family. SMC2 subfamily.</text>
</comment>
<evidence type="ECO:0000256" key="7">
    <source>
        <dbReference type="ARBA" id="ARBA00023054"/>
    </source>
</evidence>
<keyword evidence="8" id="KW-0226">DNA condensation</keyword>
<dbReference type="Gene3D" id="1.20.1060.20">
    <property type="match status" value="1"/>
</dbReference>
<dbReference type="SUPFAM" id="SSF75553">
    <property type="entry name" value="Smc hinge domain"/>
    <property type="match status" value="1"/>
</dbReference>
<dbReference type="Pfam" id="PF02463">
    <property type="entry name" value="SMC_N"/>
    <property type="match status" value="2"/>
</dbReference>
<evidence type="ECO:0000256" key="10">
    <source>
        <dbReference type="ARBA" id="ARBA00023306"/>
    </source>
</evidence>
<keyword evidence="5" id="KW-0498">Mitosis</keyword>
<dbReference type="eggNOG" id="KOG0933">
    <property type="taxonomic scope" value="Eukaryota"/>
</dbReference>
<dbReference type="STRING" id="126957.T1JGX2"/>
<feature type="region of interest" description="Disordered" evidence="14">
    <location>
        <begin position="335"/>
        <end position="357"/>
    </location>
</feature>
<dbReference type="FunFam" id="3.40.50.300:FF:000278">
    <property type="entry name" value="Structural maintenance of chromosomes 2"/>
    <property type="match status" value="1"/>
</dbReference>
<dbReference type="EnsemblMetazoa" id="SMAR013099-RA">
    <property type="protein sequence ID" value="SMAR013099-PA"/>
    <property type="gene ID" value="SMAR013099"/>
</dbReference>
<dbReference type="GO" id="GO:0005634">
    <property type="term" value="C:nucleus"/>
    <property type="evidence" value="ECO:0007669"/>
    <property type="project" value="UniProtKB-SubCell"/>
</dbReference>
<evidence type="ECO:0000256" key="8">
    <source>
        <dbReference type="ARBA" id="ARBA00023067"/>
    </source>
</evidence>
<dbReference type="GO" id="GO:0005524">
    <property type="term" value="F:ATP binding"/>
    <property type="evidence" value="ECO:0007669"/>
    <property type="project" value="UniProtKB-KW"/>
</dbReference>
<dbReference type="PIRSF" id="PIRSF005719">
    <property type="entry name" value="SMC"/>
    <property type="match status" value="1"/>
</dbReference>
<protein>
    <recommendedName>
        <fullName evidence="12">Structural maintenance of chromosomes protein</fullName>
    </recommendedName>
</protein>
<dbReference type="FunFam" id="3.40.50.300:FF:000385">
    <property type="entry name" value="Structural maintenance of chromosomes 2"/>
    <property type="match status" value="1"/>
</dbReference>
<name>T1JGX2_STRMM</name>
<dbReference type="InterPro" id="IPR010935">
    <property type="entry name" value="SMC_hinge"/>
</dbReference>